<keyword evidence="5" id="KW-1185">Reference proteome</keyword>
<dbReference type="PANTHER" id="PTHR30329">
    <property type="entry name" value="STATOR ELEMENT OF FLAGELLAR MOTOR COMPLEX"/>
    <property type="match status" value="1"/>
</dbReference>
<evidence type="ECO:0000256" key="1">
    <source>
        <dbReference type="PROSITE-ProRule" id="PRU00473"/>
    </source>
</evidence>
<feature type="domain" description="OmpA-like" evidence="3">
    <location>
        <begin position="288"/>
        <end position="404"/>
    </location>
</feature>
<dbReference type="CDD" id="cd07185">
    <property type="entry name" value="OmpA_C-like"/>
    <property type="match status" value="1"/>
</dbReference>
<dbReference type="eggNOG" id="COG2885">
    <property type="taxonomic scope" value="Bacteria"/>
</dbReference>
<keyword evidence="1" id="KW-0472">Membrane</keyword>
<dbReference type="STRING" id="907348.TresaDRAFT_2777"/>
<gene>
    <name evidence="4" type="ORF">TresaDRAFT_2777</name>
</gene>
<reference evidence="4 5" key="1">
    <citation type="submission" date="2011-09" db="EMBL/GenBank/DDBJ databases">
        <title>The draft genome of Treponema saccharophilum DSM 2985.</title>
        <authorList>
            <consortium name="US DOE Joint Genome Institute (JGI-PGF)"/>
            <person name="Lucas S."/>
            <person name="Copeland A."/>
            <person name="Lapidus A."/>
            <person name="Glavina del Rio T."/>
            <person name="Dalin E."/>
            <person name="Tice H."/>
            <person name="Bruce D."/>
            <person name="Goodwin L."/>
            <person name="Pitluck S."/>
            <person name="Peters L."/>
            <person name="Kyrpides N."/>
            <person name="Mavromatis K."/>
            <person name="Ivanova N."/>
            <person name="Markowitz V."/>
            <person name="Cheng J.-F."/>
            <person name="Hugenholtz P."/>
            <person name="Woyke T."/>
            <person name="Wu D."/>
            <person name="Gronow S."/>
            <person name="Wellnitz S."/>
            <person name="Brambilla E."/>
            <person name="Klenk H.-P."/>
            <person name="Eisen J.A."/>
        </authorList>
    </citation>
    <scope>NUCLEOTIDE SEQUENCE [LARGE SCALE GENOMIC DNA]</scope>
    <source>
        <strain evidence="4 5">DSM 2985</strain>
    </source>
</reference>
<dbReference type="InterPro" id="IPR006665">
    <property type="entry name" value="OmpA-like"/>
</dbReference>
<accession>H7EH08</accession>
<dbReference type="Gene3D" id="3.30.1330.60">
    <property type="entry name" value="OmpA-like domain"/>
    <property type="match status" value="1"/>
</dbReference>
<dbReference type="GO" id="GO:0016020">
    <property type="term" value="C:membrane"/>
    <property type="evidence" value="ECO:0007669"/>
    <property type="project" value="UniProtKB-UniRule"/>
</dbReference>
<name>H7EH08_9SPIR</name>
<evidence type="ECO:0000313" key="5">
    <source>
        <dbReference type="Proteomes" id="UP000003571"/>
    </source>
</evidence>
<dbReference type="InterPro" id="IPR050330">
    <property type="entry name" value="Bact_OuterMem_StrucFunc"/>
</dbReference>
<dbReference type="Pfam" id="PF00691">
    <property type="entry name" value="OmpA"/>
    <property type="match status" value="1"/>
</dbReference>
<proteinExistence type="predicted"/>
<dbReference type="RefSeq" id="WP_002701768.1">
    <property type="nucleotide sequence ID" value="NZ_AGRW01000022.1"/>
</dbReference>
<keyword evidence="2" id="KW-0732">Signal</keyword>
<evidence type="ECO:0000259" key="3">
    <source>
        <dbReference type="PROSITE" id="PS51123"/>
    </source>
</evidence>
<dbReference type="SUPFAM" id="SSF103088">
    <property type="entry name" value="OmpA-like"/>
    <property type="match status" value="1"/>
</dbReference>
<organism evidence="4 5">
    <name type="scientific">Treponema saccharophilum DSM 2985</name>
    <dbReference type="NCBI Taxonomy" id="907348"/>
    <lineage>
        <taxon>Bacteria</taxon>
        <taxon>Pseudomonadati</taxon>
        <taxon>Spirochaetota</taxon>
        <taxon>Spirochaetia</taxon>
        <taxon>Spirochaetales</taxon>
        <taxon>Treponemataceae</taxon>
        <taxon>Treponema</taxon>
    </lineage>
</organism>
<dbReference type="EMBL" id="AGRW01000022">
    <property type="protein sequence ID" value="EIC03126.1"/>
    <property type="molecule type" value="Genomic_DNA"/>
</dbReference>
<dbReference type="PROSITE" id="PS51123">
    <property type="entry name" value="OMPA_2"/>
    <property type="match status" value="1"/>
</dbReference>
<dbReference type="OrthoDB" id="9805566at2"/>
<dbReference type="PATRIC" id="fig|907348.3.peg.69"/>
<protein>
    <submittedName>
        <fullName evidence="4">OmpA/MotB domain protein</fullName>
    </submittedName>
</protein>
<evidence type="ECO:0000313" key="4">
    <source>
        <dbReference type="EMBL" id="EIC03126.1"/>
    </source>
</evidence>
<dbReference type="PANTHER" id="PTHR30329:SF21">
    <property type="entry name" value="LIPOPROTEIN YIAD-RELATED"/>
    <property type="match status" value="1"/>
</dbReference>
<feature type="chain" id="PRO_5003608666" evidence="2">
    <location>
        <begin position="22"/>
        <end position="404"/>
    </location>
</feature>
<dbReference type="InterPro" id="IPR036737">
    <property type="entry name" value="OmpA-like_sf"/>
</dbReference>
<sequence>MNARKILSIAILAASIFSAGAQQSGKKLLRFRYSKGDKISMVSRVEEDVRINGKRMPHMTILNRISLSIDDTDGRGRGFITANFMTSESFSDYGFFRSVDWDQFSSASEWWRDSAGRFEIADEYFMPIVRDMPIFPEKEVGAGDTWTADGYEAEDFRKNFGVAKPVKVPFTAKYTYLRDEGNLSVIQARYNLVFESPDSGNYFSDPPASTMGYSDVTIWWDNDKGQIDHSEETFRISIETYRGTVYVFSGKSVTEVTEFVKAATDDNVKAVREKVDSLGIRDVSVAKTERGLRIALENIQFEPDSAILVESEKEKIRKIAQIISPFPNDILVSGHTASAGDENSCQMLSEERADAVASYMAEIGVRTRNHIFTEGFGSRRPIGDNSVEEGRQKNRRVELTILDK</sequence>
<evidence type="ECO:0000256" key="2">
    <source>
        <dbReference type="SAM" id="SignalP"/>
    </source>
</evidence>
<dbReference type="Proteomes" id="UP000003571">
    <property type="component" value="Unassembled WGS sequence"/>
</dbReference>
<feature type="signal peptide" evidence="2">
    <location>
        <begin position="1"/>
        <end position="21"/>
    </location>
</feature>
<dbReference type="AlphaFoldDB" id="H7EH08"/>
<comment type="caution">
    <text evidence="4">The sequence shown here is derived from an EMBL/GenBank/DDBJ whole genome shotgun (WGS) entry which is preliminary data.</text>
</comment>